<evidence type="ECO:0000256" key="7">
    <source>
        <dbReference type="ARBA" id="ARBA00023065"/>
    </source>
</evidence>
<dbReference type="PIRSF" id="PIRSF006603">
    <property type="entry name" value="DinF"/>
    <property type="match status" value="1"/>
</dbReference>
<feature type="transmembrane region" description="Helical" evidence="10">
    <location>
        <begin position="310"/>
        <end position="331"/>
    </location>
</feature>
<dbReference type="InterPro" id="IPR050222">
    <property type="entry name" value="MATE_MdtK"/>
</dbReference>
<feature type="transmembrane region" description="Helical" evidence="10">
    <location>
        <begin position="278"/>
        <end position="298"/>
    </location>
</feature>
<gene>
    <name evidence="11" type="primary">norM_2</name>
    <name evidence="11" type="ORF">NCTC12112_00961</name>
</gene>
<feature type="transmembrane region" description="Helical" evidence="10">
    <location>
        <begin position="413"/>
        <end position="433"/>
    </location>
</feature>
<dbReference type="CDD" id="cd13137">
    <property type="entry name" value="MATE_NorM_like"/>
    <property type="match status" value="1"/>
</dbReference>
<feature type="transmembrane region" description="Helical" evidence="10">
    <location>
        <begin position="189"/>
        <end position="209"/>
    </location>
</feature>
<dbReference type="NCBIfam" id="TIGR00797">
    <property type="entry name" value="matE"/>
    <property type="match status" value="1"/>
</dbReference>
<evidence type="ECO:0000313" key="11">
    <source>
        <dbReference type="EMBL" id="SQJ00667.1"/>
    </source>
</evidence>
<evidence type="ECO:0000256" key="3">
    <source>
        <dbReference type="ARBA" id="ARBA00022449"/>
    </source>
</evidence>
<dbReference type="GO" id="GO:0015297">
    <property type="term" value="F:antiporter activity"/>
    <property type="evidence" value="ECO:0007669"/>
    <property type="project" value="UniProtKB-KW"/>
</dbReference>
<evidence type="ECO:0000313" key="12">
    <source>
        <dbReference type="Proteomes" id="UP000249008"/>
    </source>
</evidence>
<keyword evidence="4" id="KW-1003">Cell membrane</keyword>
<dbReference type="GO" id="GO:0042910">
    <property type="term" value="F:xenobiotic transmembrane transporter activity"/>
    <property type="evidence" value="ECO:0007669"/>
    <property type="project" value="InterPro"/>
</dbReference>
<dbReference type="GO" id="GO:0005886">
    <property type="term" value="C:plasma membrane"/>
    <property type="evidence" value="ECO:0007669"/>
    <property type="project" value="UniProtKB-SubCell"/>
</dbReference>
<dbReference type="AlphaFoldDB" id="A0AAX2J8C2"/>
<dbReference type="Pfam" id="PF01554">
    <property type="entry name" value="MatE"/>
    <property type="match status" value="2"/>
</dbReference>
<evidence type="ECO:0000256" key="10">
    <source>
        <dbReference type="SAM" id="Phobius"/>
    </source>
</evidence>
<keyword evidence="7" id="KW-0406">Ion transport</keyword>
<dbReference type="GeneID" id="78455539"/>
<keyword evidence="2" id="KW-0813">Transport</keyword>
<dbReference type="GO" id="GO:0006811">
    <property type="term" value="P:monoatomic ion transport"/>
    <property type="evidence" value="ECO:0007669"/>
    <property type="project" value="UniProtKB-KW"/>
</dbReference>
<dbReference type="KEGG" id="ful:C4N20_12005"/>
<keyword evidence="5 10" id="KW-0812">Transmembrane</keyword>
<accession>A0AAX2J8C2</accession>
<feature type="transmembrane region" description="Helical" evidence="10">
    <location>
        <begin position="162"/>
        <end position="183"/>
    </location>
</feature>
<feature type="transmembrane region" description="Helical" evidence="10">
    <location>
        <begin position="347"/>
        <end position="375"/>
    </location>
</feature>
<feature type="transmembrane region" description="Helical" evidence="10">
    <location>
        <begin position="90"/>
        <end position="110"/>
    </location>
</feature>
<evidence type="ECO:0000256" key="9">
    <source>
        <dbReference type="ARBA" id="ARBA00031636"/>
    </source>
</evidence>
<evidence type="ECO:0000256" key="5">
    <source>
        <dbReference type="ARBA" id="ARBA00022692"/>
    </source>
</evidence>
<protein>
    <recommendedName>
        <fullName evidence="9">Multidrug-efflux transporter</fullName>
    </recommendedName>
</protein>
<feature type="transmembrane region" description="Helical" evidence="10">
    <location>
        <begin position="130"/>
        <end position="150"/>
    </location>
</feature>
<keyword evidence="6 10" id="KW-1133">Transmembrane helix</keyword>
<comment type="subcellular location">
    <subcellularLocation>
        <location evidence="1">Cell membrane</location>
        <topology evidence="1">Multi-pass membrane protein</topology>
    </subcellularLocation>
</comment>
<keyword evidence="8 10" id="KW-0472">Membrane</keyword>
<feature type="transmembrane region" description="Helical" evidence="10">
    <location>
        <begin position="252"/>
        <end position="272"/>
    </location>
</feature>
<sequence>MLKIILEILKLALPAVGEMILYMMIWVLDTIMIGKHSGQLGVSAVGLSSEVMYTFSNIIVAMGLSISITSIISRAIGGKNYEKARLTSDIALRLGLIFAFLMGGIFFFFPQKILTIVGAEKDILSLAVKYMRICSIAVMCNMTTNTFNGIFRGCKNTKTPLYTAIIVNIVNLSLDYILIFGKFGAPEMGVVGGAIATVAGNICGLIFTLSQLKKIPFKINLFAPFNKEYFKELVRLTIPSSLQEGAFSINKLINVALIMALGSLSFASNQIAITIESISFMPGWGFAIACTSLTGYSIGQKDYAKAKTYINYSIYLASGIMGFFSIIFLIFPEKLISLFIKSSETEVIALGTACLMLASIEQIPIAISMVLGGALKGTGDSKTPFKIVLFTNWVIRLPLVYYFIYLRRSSVTYFWKITALQWIIEAIIIFIVYRHKWKKYYQVADLKEEIA</sequence>
<reference evidence="11 12" key="1">
    <citation type="submission" date="2018-06" db="EMBL/GenBank/DDBJ databases">
        <authorList>
            <consortium name="Pathogen Informatics"/>
            <person name="Doyle S."/>
        </authorList>
    </citation>
    <scope>NUCLEOTIDE SEQUENCE [LARGE SCALE GENOMIC DNA]</scope>
    <source>
        <strain evidence="11 12">NCTC12112</strain>
    </source>
</reference>
<evidence type="ECO:0000256" key="2">
    <source>
        <dbReference type="ARBA" id="ARBA00022448"/>
    </source>
</evidence>
<evidence type="ECO:0000256" key="6">
    <source>
        <dbReference type="ARBA" id="ARBA00022989"/>
    </source>
</evidence>
<keyword evidence="3" id="KW-0050">Antiport</keyword>
<dbReference type="InterPro" id="IPR002528">
    <property type="entry name" value="MATE_fam"/>
</dbReference>
<feature type="transmembrane region" description="Helical" evidence="10">
    <location>
        <begin position="53"/>
        <end position="78"/>
    </location>
</feature>
<name>A0AAX2J8C2_9FUSO</name>
<evidence type="ECO:0000256" key="4">
    <source>
        <dbReference type="ARBA" id="ARBA00022475"/>
    </source>
</evidence>
<dbReference type="RefSeq" id="WP_005976673.1">
    <property type="nucleotide sequence ID" value="NZ_CABKNW010000001.1"/>
</dbReference>
<proteinExistence type="predicted"/>
<dbReference type="PANTHER" id="PTHR43298">
    <property type="entry name" value="MULTIDRUG RESISTANCE PROTEIN NORM-RELATED"/>
    <property type="match status" value="1"/>
</dbReference>
<dbReference type="Proteomes" id="UP000249008">
    <property type="component" value="Chromosome 1"/>
</dbReference>
<evidence type="ECO:0000256" key="8">
    <source>
        <dbReference type="ARBA" id="ARBA00023136"/>
    </source>
</evidence>
<feature type="transmembrane region" description="Helical" evidence="10">
    <location>
        <begin position="12"/>
        <end position="33"/>
    </location>
</feature>
<evidence type="ECO:0000256" key="1">
    <source>
        <dbReference type="ARBA" id="ARBA00004651"/>
    </source>
</evidence>
<organism evidence="11 12">
    <name type="scientific">Fusobacterium ulcerans</name>
    <dbReference type="NCBI Taxonomy" id="861"/>
    <lineage>
        <taxon>Bacteria</taxon>
        <taxon>Fusobacteriati</taxon>
        <taxon>Fusobacteriota</taxon>
        <taxon>Fusobacteriia</taxon>
        <taxon>Fusobacteriales</taxon>
        <taxon>Fusobacteriaceae</taxon>
        <taxon>Fusobacterium</taxon>
    </lineage>
</organism>
<dbReference type="InterPro" id="IPR048279">
    <property type="entry name" value="MdtK-like"/>
</dbReference>
<dbReference type="PANTHER" id="PTHR43298:SF4">
    <property type="entry name" value="DRUG_SODIUM ANTIPORTER"/>
    <property type="match status" value="1"/>
</dbReference>
<feature type="transmembrane region" description="Helical" evidence="10">
    <location>
        <begin position="387"/>
        <end position="407"/>
    </location>
</feature>
<dbReference type="EMBL" id="LS483487">
    <property type="protein sequence ID" value="SQJ00667.1"/>
    <property type="molecule type" value="Genomic_DNA"/>
</dbReference>